<evidence type="ECO:0000313" key="1">
    <source>
        <dbReference type="EMBL" id="KAK4748456.1"/>
    </source>
</evidence>
<organism evidence="1 2">
    <name type="scientific">Trapa incisa</name>
    <dbReference type="NCBI Taxonomy" id="236973"/>
    <lineage>
        <taxon>Eukaryota</taxon>
        <taxon>Viridiplantae</taxon>
        <taxon>Streptophyta</taxon>
        <taxon>Embryophyta</taxon>
        <taxon>Tracheophyta</taxon>
        <taxon>Spermatophyta</taxon>
        <taxon>Magnoliopsida</taxon>
        <taxon>eudicotyledons</taxon>
        <taxon>Gunneridae</taxon>
        <taxon>Pentapetalae</taxon>
        <taxon>rosids</taxon>
        <taxon>malvids</taxon>
        <taxon>Myrtales</taxon>
        <taxon>Lythraceae</taxon>
        <taxon>Trapa</taxon>
    </lineage>
</organism>
<protein>
    <submittedName>
        <fullName evidence="1">Uncharacterized protein</fullName>
    </submittedName>
</protein>
<keyword evidence="2" id="KW-1185">Reference proteome</keyword>
<accession>A0AAN7GPK6</accession>
<comment type="caution">
    <text evidence="1">The sequence shown here is derived from an EMBL/GenBank/DDBJ whole genome shotgun (WGS) entry which is preliminary data.</text>
</comment>
<dbReference type="AlphaFoldDB" id="A0AAN7GPK6"/>
<dbReference type="EMBL" id="JAXIOK010000019">
    <property type="protein sequence ID" value="KAK4748456.1"/>
    <property type="molecule type" value="Genomic_DNA"/>
</dbReference>
<dbReference type="Proteomes" id="UP001345219">
    <property type="component" value="Chromosome 12"/>
</dbReference>
<reference evidence="1 2" key="1">
    <citation type="journal article" date="2023" name="Hortic Res">
        <title>Pangenome of water caltrop reveals structural variations and asymmetric subgenome divergence after allopolyploidization.</title>
        <authorList>
            <person name="Zhang X."/>
            <person name="Chen Y."/>
            <person name="Wang L."/>
            <person name="Yuan Y."/>
            <person name="Fang M."/>
            <person name="Shi L."/>
            <person name="Lu R."/>
            <person name="Comes H.P."/>
            <person name="Ma Y."/>
            <person name="Chen Y."/>
            <person name="Huang G."/>
            <person name="Zhou Y."/>
            <person name="Zheng Z."/>
            <person name="Qiu Y."/>
        </authorList>
    </citation>
    <scope>NUCLEOTIDE SEQUENCE [LARGE SCALE GENOMIC DNA]</scope>
    <source>
        <tissue evidence="1">Roots</tissue>
    </source>
</reference>
<evidence type="ECO:0000313" key="2">
    <source>
        <dbReference type="Proteomes" id="UP001345219"/>
    </source>
</evidence>
<proteinExistence type="predicted"/>
<name>A0AAN7GPK6_9MYRT</name>
<gene>
    <name evidence="1" type="ORF">SAY87_015042</name>
</gene>
<sequence length="52" mass="5939">MEPERKKKAQTLRVVNPRSEPFPVNYNDLENIALEDIDSRASGLVGLGYYED</sequence>